<feature type="domain" description="Thioredoxin" evidence="1">
    <location>
        <begin position="25"/>
        <end position="163"/>
    </location>
</feature>
<evidence type="ECO:0000313" key="2">
    <source>
        <dbReference type="EMBL" id="TWI86681.1"/>
    </source>
</evidence>
<dbReference type="OrthoDB" id="662072at2"/>
<organism evidence="2 3">
    <name type="scientific">Chitinophaga japonensis</name>
    <name type="common">Flexibacter japonensis</name>
    <dbReference type="NCBI Taxonomy" id="104662"/>
    <lineage>
        <taxon>Bacteria</taxon>
        <taxon>Pseudomonadati</taxon>
        <taxon>Bacteroidota</taxon>
        <taxon>Chitinophagia</taxon>
        <taxon>Chitinophagales</taxon>
        <taxon>Chitinophagaceae</taxon>
        <taxon>Chitinophaga</taxon>
    </lineage>
</organism>
<protein>
    <submittedName>
        <fullName evidence="2">AhpC/TSA family protein</fullName>
    </submittedName>
</protein>
<reference evidence="2 3" key="1">
    <citation type="journal article" date="2013" name="Stand. Genomic Sci.">
        <title>Genomic Encyclopedia of Type Strains, Phase I: The one thousand microbial genomes (KMG-I) project.</title>
        <authorList>
            <person name="Kyrpides N.C."/>
            <person name="Woyke T."/>
            <person name="Eisen J.A."/>
            <person name="Garrity G."/>
            <person name="Lilburn T.G."/>
            <person name="Beck B.J."/>
            <person name="Whitman W.B."/>
            <person name="Hugenholtz P."/>
            <person name="Klenk H.P."/>
        </authorList>
    </citation>
    <scope>NUCLEOTIDE SEQUENCE [LARGE SCALE GENOMIC DNA]</scope>
    <source>
        <strain evidence="2 3">DSM 13484</strain>
    </source>
</reference>
<dbReference type="AlphaFoldDB" id="A0A562SZI5"/>
<evidence type="ECO:0000259" key="1">
    <source>
        <dbReference type="PROSITE" id="PS51352"/>
    </source>
</evidence>
<sequence length="163" mass="18799">MKNITILLLLAALCGCYARDPLKTGREGKLLPDFDMLLSDSTTYLHSKNIPGGRPIVFFYFGPHCPYSREQMKEIIEDMEKLQHIRFYLLTDASYAEMKAFCKVYTLDKYPNITVGRDYTGFFKDYFEVAGVPYVAVYGKDRHLREAFMGKVYGGQLKRSTDE</sequence>
<dbReference type="InterPro" id="IPR013766">
    <property type="entry name" value="Thioredoxin_domain"/>
</dbReference>
<gene>
    <name evidence="2" type="ORF">LX66_3944</name>
</gene>
<evidence type="ECO:0000313" key="3">
    <source>
        <dbReference type="Proteomes" id="UP000316778"/>
    </source>
</evidence>
<dbReference type="Gene3D" id="3.40.30.10">
    <property type="entry name" value="Glutaredoxin"/>
    <property type="match status" value="1"/>
</dbReference>
<dbReference type="InterPro" id="IPR036249">
    <property type="entry name" value="Thioredoxin-like_sf"/>
</dbReference>
<keyword evidence="3" id="KW-1185">Reference proteome</keyword>
<dbReference type="Proteomes" id="UP000316778">
    <property type="component" value="Unassembled WGS sequence"/>
</dbReference>
<name>A0A562SZI5_CHIJA</name>
<dbReference type="PROSITE" id="PS51352">
    <property type="entry name" value="THIOREDOXIN_2"/>
    <property type="match status" value="1"/>
</dbReference>
<accession>A0A562SZI5</accession>
<dbReference type="EMBL" id="VLLG01000004">
    <property type="protein sequence ID" value="TWI86681.1"/>
    <property type="molecule type" value="Genomic_DNA"/>
</dbReference>
<proteinExistence type="predicted"/>
<dbReference type="PROSITE" id="PS51257">
    <property type="entry name" value="PROKAR_LIPOPROTEIN"/>
    <property type="match status" value="1"/>
</dbReference>
<dbReference type="RefSeq" id="WP_145716670.1">
    <property type="nucleotide sequence ID" value="NZ_BAAAFY010000004.1"/>
</dbReference>
<comment type="caution">
    <text evidence="2">The sequence shown here is derived from an EMBL/GenBank/DDBJ whole genome shotgun (WGS) entry which is preliminary data.</text>
</comment>
<dbReference type="SUPFAM" id="SSF52833">
    <property type="entry name" value="Thioredoxin-like"/>
    <property type="match status" value="1"/>
</dbReference>